<keyword evidence="4" id="KW-0479">Metal-binding</keyword>
<dbReference type="InterPro" id="IPR004453">
    <property type="entry name" value="QueG"/>
</dbReference>
<evidence type="ECO:0000256" key="3">
    <source>
        <dbReference type="ARBA" id="ARBA00022694"/>
    </source>
</evidence>
<keyword evidence="8" id="KW-0411">Iron-sulfur</keyword>
<feature type="domain" description="4Fe-4S ferredoxin-type" evidence="9">
    <location>
        <begin position="174"/>
        <end position="202"/>
    </location>
</feature>
<dbReference type="Proteomes" id="UP000601171">
    <property type="component" value="Unassembled WGS sequence"/>
</dbReference>
<dbReference type="Pfam" id="PF13484">
    <property type="entry name" value="Fer4_16"/>
    <property type="match status" value="1"/>
</dbReference>
<dbReference type="EMBL" id="JACRTG010000031">
    <property type="protein sequence ID" value="MBC8589193.1"/>
    <property type="molecule type" value="Genomic_DNA"/>
</dbReference>
<dbReference type="GO" id="GO:0052693">
    <property type="term" value="F:epoxyqueuosine reductase activity"/>
    <property type="evidence" value="ECO:0007669"/>
    <property type="project" value="UniProtKB-EC"/>
</dbReference>
<proteinExistence type="predicted"/>
<dbReference type="InterPro" id="IPR013542">
    <property type="entry name" value="QueG_DUF1730"/>
</dbReference>
<dbReference type="PROSITE" id="PS51379">
    <property type="entry name" value="4FE4S_FER_2"/>
    <property type="match status" value="1"/>
</dbReference>
<dbReference type="NCBIfam" id="TIGR00276">
    <property type="entry name" value="tRNA epoxyqueuosine(34) reductase QueG"/>
    <property type="match status" value="1"/>
</dbReference>
<dbReference type="PROSITE" id="PS00198">
    <property type="entry name" value="4FE4S_FER_1"/>
    <property type="match status" value="1"/>
</dbReference>
<evidence type="ECO:0000259" key="9">
    <source>
        <dbReference type="PROSITE" id="PS51379"/>
    </source>
</evidence>
<keyword evidence="3" id="KW-0819">tRNA processing</keyword>
<evidence type="ECO:0000256" key="7">
    <source>
        <dbReference type="ARBA" id="ARBA00023004"/>
    </source>
</evidence>
<evidence type="ECO:0000313" key="11">
    <source>
        <dbReference type="Proteomes" id="UP000601171"/>
    </source>
</evidence>
<dbReference type="GO" id="GO:0008616">
    <property type="term" value="P:tRNA queuosine(34) biosynthetic process"/>
    <property type="evidence" value="ECO:0007669"/>
    <property type="project" value="UniProtKB-KW"/>
</dbReference>
<dbReference type="GO" id="GO:0046872">
    <property type="term" value="F:metal ion binding"/>
    <property type="evidence" value="ECO:0007669"/>
    <property type="project" value="UniProtKB-KW"/>
</dbReference>
<name>A0A926EVS0_9FIRM</name>
<keyword evidence="2" id="KW-0963">Cytoplasm</keyword>
<dbReference type="SUPFAM" id="SSF54862">
    <property type="entry name" value="4Fe-4S ferredoxins"/>
    <property type="match status" value="1"/>
</dbReference>
<dbReference type="PANTHER" id="PTHR30002">
    <property type="entry name" value="EPOXYQUEUOSINE REDUCTASE"/>
    <property type="match status" value="1"/>
</dbReference>
<evidence type="ECO:0000256" key="6">
    <source>
        <dbReference type="ARBA" id="ARBA00023002"/>
    </source>
</evidence>
<keyword evidence="1" id="KW-0004">4Fe-4S</keyword>
<dbReference type="InterPro" id="IPR017900">
    <property type="entry name" value="4Fe4S_Fe_S_CS"/>
</dbReference>
<sequence>MDIKEFIKMKSEKLNIDIIGFTDAEPLMRIDDYLTRRKDNSIATEFEEKDLEKRINPKLTMPNCNSIIVIGLSYNVDYTQKCNYKIKGFLSKSSWGIDYHRVLKLKIEELIKEIKKEIDFEYKYFVDTGPLVERELAYKAGIGYYGKNTNIINDKYGSFIFLGYILTDIKFNSFDTAIDEECGDCDLCLRACPAGALESPYRLNARKCISYLTQTKNNIDYGLMKKMGIMIYGCDACQKICPKNKHIRYSRHSEFIPNITKGYVDIEELMKMSNREFKEKYGDMAGSWRGKNVLKRNALIALGNMKDEGNIEIIYEVIKEENPFFDAYVKYAINNFLYKSDDG</sequence>
<evidence type="ECO:0000256" key="2">
    <source>
        <dbReference type="ARBA" id="ARBA00022490"/>
    </source>
</evidence>
<dbReference type="Gene3D" id="3.30.70.20">
    <property type="match status" value="1"/>
</dbReference>
<accession>A0A926EVS0</accession>
<dbReference type="EC" id="1.17.99.6" evidence="10"/>
<evidence type="ECO:0000256" key="5">
    <source>
        <dbReference type="ARBA" id="ARBA00022785"/>
    </source>
</evidence>
<dbReference type="AlphaFoldDB" id="A0A926EVS0"/>
<keyword evidence="11" id="KW-1185">Reference proteome</keyword>
<evidence type="ECO:0000256" key="4">
    <source>
        <dbReference type="ARBA" id="ARBA00022723"/>
    </source>
</evidence>
<dbReference type="InterPro" id="IPR017896">
    <property type="entry name" value="4Fe4S_Fe-S-bd"/>
</dbReference>
<dbReference type="Pfam" id="PF08331">
    <property type="entry name" value="QueG_DUF1730"/>
    <property type="match status" value="1"/>
</dbReference>
<dbReference type="GO" id="GO:0051539">
    <property type="term" value="F:4 iron, 4 sulfur cluster binding"/>
    <property type="evidence" value="ECO:0007669"/>
    <property type="project" value="UniProtKB-KW"/>
</dbReference>
<comment type="caution">
    <text evidence="10">The sequence shown here is derived from an EMBL/GenBank/DDBJ whole genome shotgun (WGS) entry which is preliminary data.</text>
</comment>
<reference evidence="10" key="1">
    <citation type="submission" date="2020-08" db="EMBL/GenBank/DDBJ databases">
        <title>Genome public.</title>
        <authorList>
            <person name="Liu C."/>
            <person name="Sun Q."/>
        </authorList>
    </citation>
    <scope>NUCLEOTIDE SEQUENCE</scope>
    <source>
        <strain evidence="10">BX21</strain>
    </source>
</reference>
<dbReference type="PANTHER" id="PTHR30002:SF4">
    <property type="entry name" value="EPOXYQUEUOSINE REDUCTASE"/>
    <property type="match status" value="1"/>
</dbReference>
<keyword evidence="5" id="KW-0671">Queuosine biosynthesis</keyword>
<gene>
    <name evidence="10" type="primary">queG</name>
    <name evidence="10" type="ORF">H8707_13310</name>
</gene>
<dbReference type="RefSeq" id="WP_262430657.1">
    <property type="nucleotide sequence ID" value="NZ_JACRTG010000031.1"/>
</dbReference>
<evidence type="ECO:0000256" key="1">
    <source>
        <dbReference type="ARBA" id="ARBA00022485"/>
    </source>
</evidence>
<keyword evidence="7" id="KW-0408">Iron</keyword>
<evidence type="ECO:0000313" key="10">
    <source>
        <dbReference type="EMBL" id="MBC8589193.1"/>
    </source>
</evidence>
<protein>
    <submittedName>
        <fullName evidence="10">tRNA epoxyqueuosine(34) reductase QueG</fullName>
        <ecNumber evidence="10">1.17.99.6</ecNumber>
    </submittedName>
</protein>
<evidence type="ECO:0000256" key="8">
    <source>
        <dbReference type="ARBA" id="ARBA00023014"/>
    </source>
</evidence>
<organism evidence="10 11">
    <name type="scientific">Paratissierella segnis</name>
    <dbReference type="NCBI Taxonomy" id="2763679"/>
    <lineage>
        <taxon>Bacteria</taxon>
        <taxon>Bacillati</taxon>
        <taxon>Bacillota</taxon>
        <taxon>Tissierellia</taxon>
        <taxon>Tissierellales</taxon>
        <taxon>Tissierellaceae</taxon>
        <taxon>Paratissierella</taxon>
    </lineage>
</organism>
<keyword evidence="6 10" id="KW-0560">Oxidoreductase</keyword>